<organism evidence="2 3">
    <name type="scientific">Prochlorococcus marinus (strain MIT 9211)</name>
    <dbReference type="NCBI Taxonomy" id="93059"/>
    <lineage>
        <taxon>Bacteria</taxon>
        <taxon>Bacillati</taxon>
        <taxon>Cyanobacteriota</taxon>
        <taxon>Cyanophyceae</taxon>
        <taxon>Synechococcales</taxon>
        <taxon>Prochlorococcaceae</taxon>
        <taxon>Prochlorococcus</taxon>
    </lineage>
</organism>
<dbReference type="RefSeq" id="WP_012195968.1">
    <property type="nucleotide sequence ID" value="NC_009976.1"/>
</dbReference>
<dbReference type="OrthoDB" id="542057at2"/>
<name>A9BBY5_PROM4</name>
<gene>
    <name evidence="2" type="ordered locus">P9211_14161</name>
</gene>
<keyword evidence="1" id="KW-1133">Transmembrane helix</keyword>
<feature type="transmembrane region" description="Helical" evidence="1">
    <location>
        <begin position="20"/>
        <end position="47"/>
    </location>
</feature>
<dbReference type="eggNOG" id="ENOG5032HZR">
    <property type="taxonomic scope" value="Bacteria"/>
</dbReference>
<dbReference type="HOGENOM" id="CLU_3028768_0_0_3"/>
<sequence length="53" mass="5518">MDPFDPALHYGPNDAGASALSIALVVAGILFGSWAFGAFSALIGNYFKGKKKD</sequence>
<dbReference type="AlphaFoldDB" id="A9BBY5"/>
<dbReference type="Proteomes" id="UP000000788">
    <property type="component" value="Chromosome"/>
</dbReference>
<evidence type="ECO:0000256" key="1">
    <source>
        <dbReference type="SAM" id="Phobius"/>
    </source>
</evidence>
<keyword evidence="3" id="KW-1185">Reference proteome</keyword>
<protein>
    <submittedName>
        <fullName evidence="2">Uncharacterized protein</fullName>
    </submittedName>
</protein>
<keyword evidence="1" id="KW-0812">Transmembrane</keyword>
<dbReference type="KEGG" id="pmj:P9211_14161"/>
<proteinExistence type="predicted"/>
<reference evidence="2 3" key="1">
    <citation type="journal article" date="2007" name="PLoS Genet.">
        <title>Patterns and implications of gene gain and loss in the evolution of Prochlorococcus.</title>
        <authorList>
            <person name="Kettler G.C."/>
            <person name="Martiny A.C."/>
            <person name="Huang K."/>
            <person name="Zucker J."/>
            <person name="Coleman M.L."/>
            <person name="Rodrigue S."/>
            <person name="Chen F."/>
            <person name="Lapidus A."/>
            <person name="Ferriera S."/>
            <person name="Johnson J."/>
            <person name="Steglich C."/>
            <person name="Church G.M."/>
            <person name="Richardson P."/>
            <person name="Chisholm S.W."/>
        </authorList>
    </citation>
    <scope>NUCLEOTIDE SEQUENCE [LARGE SCALE GENOMIC DNA]</scope>
    <source>
        <strain evidence="3">MIT 9211</strain>
    </source>
</reference>
<evidence type="ECO:0000313" key="2">
    <source>
        <dbReference type="EMBL" id="ABX09347.1"/>
    </source>
</evidence>
<evidence type="ECO:0000313" key="3">
    <source>
        <dbReference type="Proteomes" id="UP000000788"/>
    </source>
</evidence>
<dbReference type="EMBL" id="CP000878">
    <property type="protein sequence ID" value="ABX09347.1"/>
    <property type="molecule type" value="Genomic_DNA"/>
</dbReference>
<keyword evidence="1" id="KW-0472">Membrane</keyword>
<accession>A9BBY5</accession>